<sequence length="154" mass="17896">MKKGKPALVKRLASEASFEFDPFQVFEVRHRACSLLYVTVKCGRNISKGSSTKDLMDTPDPYVRLRLPNSPDGRRKTMHYDNEINPKWEESFRFYLDTDKNNTLYLDLMDANVISDEVIDTQEFKLNNLEPGRAEHITFKFKESSEVDVDLKLV</sequence>
<evidence type="ECO:0000259" key="1">
    <source>
        <dbReference type="PROSITE" id="PS50004"/>
    </source>
</evidence>
<keyword evidence="3" id="KW-1185">Reference proteome</keyword>
<feature type="domain" description="C2" evidence="1">
    <location>
        <begin position="17"/>
        <end position="139"/>
    </location>
</feature>
<accession>A0A8S4P5E7</accession>
<name>A0A8S4P5E7_OWEFU</name>
<dbReference type="InterPro" id="IPR035892">
    <property type="entry name" value="C2_domain_sf"/>
</dbReference>
<reference evidence="2" key="1">
    <citation type="submission" date="2022-03" db="EMBL/GenBank/DDBJ databases">
        <authorList>
            <person name="Martin C."/>
        </authorList>
    </citation>
    <scope>NUCLEOTIDE SEQUENCE</scope>
</reference>
<dbReference type="InterPro" id="IPR000008">
    <property type="entry name" value="C2_dom"/>
</dbReference>
<dbReference type="Pfam" id="PF00168">
    <property type="entry name" value="C2"/>
    <property type="match status" value="1"/>
</dbReference>
<dbReference type="EMBL" id="CAIIXF020000006">
    <property type="protein sequence ID" value="CAH1786700.1"/>
    <property type="molecule type" value="Genomic_DNA"/>
</dbReference>
<dbReference type="GO" id="GO:0005783">
    <property type="term" value="C:endoplasmic reticulum"/>
    <property type="evidence" value="ECO:0007669"/>
    <property type="project" value="TreeGrafter"/>
</dbReference>
<evidence type="ECO:0000313" key="2">
    <source>
        <dbReference type="EMBL" id="CAH1786700.1"/>
    </source>
</evidence>
<dbReference type="PANTHER" id="PTHR10774">
    <property type="entry name" value="EXTENDED SYNAPTOTAGMIN-RELATED"/>
    <property type="match status" value="1"/>
</dbReference>
<organism evidence="2 3">
    <name type="scientific">Owenia fusiformis</name>
    <name type="common">Polychaete worm</name>
    <dbReference type="NCBI Taxonomy" id="6347"/>
    <lineage>
        <taxon>Eukaryota</taxon>
        <taxon>Metazoa</taxon>
        <taxon>Spiralia</taxon>
        <taxon>Lophotrochozoa</taxon>
        <taxon>Annelida</taxon>
        <taxon>Polychaeta</taxon>
        <taxon>Sedentaria</taxon>
        <taxon>Canalipalpata</taxon>
        <taxon>Sabellida</taxon>
        <taxon>Oweniida</taxon>
        <taxon>Oweniidae</taxon>
        <taxon>Owenia</taxon>
    </lineage>
</organism>
<dbReference type="Proteomes" id="UP000749559">
    <property type="component" value="Unassembled WGS sequence"/>
</dbReference>
<dbReference type="PROSITE" id="PS50004">
    <property type="entry name" value="C2"/>
    <property type="match status" value="1"/>
</dbReference>
<proteinExistence type="predicted"/>
<evidence type="ECO:0000313" key="3">
    <source>
        <dbReference type="Proteomes" id="UP000749559"/>
    </source>
</evidence>
<dbReference type="GO" id="GO:0008289">
    <property type="term" value="F:lipid binding"/>
    <property type="evidence" value="ECO:0007669"/>
    <property type="project" value="InterPro"/>
</dbReference>
<gene>
    <name evidence="2" type="ORF">OFUS_LOCUS12541</name>
</gene>
<dbReference type="PANTHER" id="PTHR10774:SF190">
    <property type="entry name" value="C2 CALCIUM_LIPID-BINDING ENDONUCLEASE_EXONUCLEASE_PHOSPHATASE-RELATED"/>
    <property type="match status" value="1"/>
</dbReference>
<protein>
    <recommendedName>
        <fullName evidence="1">C2 domain-containing protein</fullName>
    </recommendedName>
</protein>
<dbReference type="Gene3D" id="2.60.40.150">
    <property type="entry name" value="C2 domain"/>
    <property type="match status" value="1"/>
</dbReference>
<dbReference type="AlphaFoldDB" id="A0A8S4P5E7"/>
<dbReference type="SMART" id="SM00239">
    <property type="entry name" value="C2"/>
    <property type="match status" value="1"/>
</dbReference>
<comment type="caution">
    <text evidence="2">The sequence shown here is derived from an EMBL/GenBank/DDBJ whole genome shotgun (WGS) entry which is preliminary data.</text>
</comment>
<dbReference type="InterPro" id="IPR045050">
    <property type="entry name" value="Synaptotagmin_plant"/>
</dbReference>
<dbReference type="SUPFAM" id="SSF49562">
    <property type="entry name" value="C2 domain (Calcium/lipid-binding domain, CaLB)"/>
    <property type="match status" value="1"/>
</dbReference>
<dbReference type="OrthoDB" id="419768at2759"/>